<dbReference type="RefSeq" id="WP_224196288.1">
    <property type="nucleotide sequence ID" value="NZ_JAIRAU010000048.1"/>
</dbReference>
<evidence type="ECO:0008006" key="3">
    <source>
        <dbReference type="Google" id="ProtNLM"/>
    </source>
</evidence>
<gene>
    <name evidence="1" type="ORF">K7C98_35430</name>
</gene>
<comment type="caution">
    <text evidence="1">The sequence shown here is derived from an EMBL/GenBank/DDBJ whole genome shotgun (WGS) entry which is preliminary data.</text>
</comment>
<dbReference type="SUPFAM" id="SSF69322">
    <property type="entry name" value="Tricorn protease domain 2"/>
    <property type="match status" value="1"/>
</dbReference>
<keyword evidence="2" id="KW-1185">Reference proteome</keyword>
<dbReference type="Proteomes" id="UP001139031">
    <property type="component" value="Unassembled WGS sequence"/>
</dbReference>
<reference evidence="1" key="1">
    <citation type="submission" date="2021-08" db="EMBL/GenBank/DDBJ databases">
        <authorList>
            <person name="Stevens D.C."/>
        </authorList>
    </citation>
    <scope>NUCLEOTIDE SEQUENCE</scope>
    <source>
        <strain evidence="1">DSM 53165</strain>
    </source>
</reference>
<evidence type="ECO:0000313" key="2">
    <source>
        <dbReference type="Proteomes" id="UP001139031"/>
    </source>
</evidence>
<dbReference type="PROSITE" id="PS51257">
    <property type="entry name" value="PROKAR_LIPOPROTEIN"/>
    <property type="match status" value="1"/>
</dbReference>
<dbReference type="EMBL" id="JAIRAU010000048">
    <property type="protein sequence ID" value="MBZ5714555.1"/>
    <property type="molecule type" value="Genomic_DNA"/>
</dbReference>
<accession>A0ABS7U201</accession>
<proteinExistence type="predicted"/>
<protein>
    <recommendedName>
        <fullName evidence="3">S9 family peptidase</fullName>
    </recommendedName>
</protein>
<organism evidence="1 2">
    <name type="scientific">Nannocystis pusilla</name>
    <dbReference type="NCBI Taxonomy" id="889268"/>
    <lineage>
        <taxon>Bacteria</taxon>
        <taxon>Pseudomonadati</taxon>
        <taxon>Myxococcota</taxon>
        <taxon>Polyangia</taxon>
        <taxon>Nannocystales</taxon>
        <taxon>Nannocystaceae</taxon>
        <taxon>Nannocystis</taxon>
    </lineage>
</organism>
<sequence>MSLRPAHLAALPLLLAACGDEPVVQEPFAAACPLQAPVRLAAPPERWQPGRARVYPFRALGDRILYSFDGPADVDPGYWLVHRCGGAPRRFTTFTPGTILPFALETDRGTLVYAVDPEGRHVLLDRLDVAGFDVPRPIADLPDYDVPGGFADEAGYALFARVHRPTGSALHAAGITAGAAVVHTHDGDPDAPALHLGDDVVSLAHRGGSLLVLTDDGVLREVDPFTREVEPVLEGVRYFSLADDHRRLIWQAIGDDDVEPVYLRDLEASARIAAAEYGVDREIGVNDFAARSWNRMPGQGLEVGRWVWTGDSAAAALVGPDGTFVAAVRSDTGEPLQIPEHRQQRGALGRDLVLVMPDPDNLVLALWRPTDGDLRVWYRGPVDAAVEPRRRDGDALEYFLADPTDGDIGSLRRVDLGTGELTERVPRIGREYQQLDARRYFTAVRAEPVQTGGEVKWTWNLLVFDAESRVYTTIAERVDHFLHFPDQGVLYLDSRGPQPGLWAAPLVSR</sequence>
<evidence type="ECO:0000313" key="1">
    <source>
        <dbReference type="EMBL" id="MBZ5714555.1"/>
    </source>
</evidence>
<name>A0ABS7U201_9BACT</name>